<evidence type="ECO:0000256" key="5">
    <source>
        <dbReference type="ARBA" id="ARBA00023136"/>
    </source>
</evidence>
<dbReference type="InterPro" id="IPR016635">
    <property type="entry name" value="AP_complex_ssu"/>
</dbReference>
<dbReference type="Pfam" id="PF01217">
    <property type="entry name" value="Clat_adaptor_s"/>
    <property type="match status" value="1"/>
</dbReference>
<reference evidence="8" key="1">
    <citation type="submission" date="2022-10" db="EMBL/GenBank/DDBJ databases">
        <title>Novel sulphate-reducing endosymbionts in the free-living metamonad Anaeramoeba.</title>
        <authorList>
            <person name="Jerlstrom-Hultqvist J."/>
            <person name="Cepicka I."/>
            <person name="Gallot-Lavallee L."/>
            <person name="Salas-Leiva D."/>
            <person name="Curtis B.A."/>
            <person name="Zahonova K."/>
            <person name="Pipaliya S."/>
            <person name="Dacks J."/>
            <person name="Roger A.J."/>
        </authorList>
    </citation>
    <scope>NUCLEOTIDE SEQUENCE</scope>
    <source>
        <strain evidence="8">BMAN</strain>
    </source>
</reference>
<feature type="domain" description="AP complex mu/sigma subunit" evidence="7">
    <location>
        <begin position="1"/>
        <end position="144"/>
    </location>
</feature>
<gene>
    <name evidence="8" type="ORF">M0811_09179</name>
</gene>
<name>A0A9Q0LKS5_ANAIG</name>
<protein>
    <recommendedName>
        <fullName evidence="6">AP complex subunit sigma</fullName>
    </recommendedName>
</protein>
<dbReference type="PIRSF" id="PIRSF015588">
    <property type="entry name" value="AP_complex_sigma"/>
    <property type="match status" value="1"/>
</dbReference>
<dbReference type="Gene3D" id="3.30.450.60">
    <property type="match status" value="1"/>
</dbReference>
<dbReference type="Proteomes" id="UP001149090">
    <property type="component" value="Unassembled WGS sequence"/>
</dbReference>
<dbReference type="GO" id="GO:0006886">
    <property type="term" value="P:intracellular protein transport"/>
    <property type="evidence" value="ECO:0007669"/>
    <property type="project" value="UniProtKB-UniRule"/>
</dbReference>
<keyword evidence="4 6" id="KW-0653">Protein transport</keyword>
<comment type="caution">
    <text evidence="8">The sequence shown here is derived from an EMBL/GenBank/DDBJ whole genome shotgun (WGS) entry which is preliminary data.</text>
</comment>
<dbReference type="OrthoDB" id="10261046at2759"/>
<keyword evidence="5 6" id="KW-0472">Membrane</keyword>
<evidence type="ECO:0000313" key="8">
    <source>
        <dbReference type="EMBL" id="KAJ5072965.1"/>
    </source>
</evidence>
<keyword evidence="9" id="KW-1185">Reference proteome</keyword>
<keyword evidence="3 6" id="KW-0813">Transport</keyword>
<dbReference type="SUPFAM" id="SSF64356">
    <property type="entry name" value="SNARE-like"/>
    <property type="match status" value="1"/>
</dbReference>
<evidence type="ECO:0000256" key="4">
    <source>
        <dbReference type="ARBA" id="ARBA00022927"/>
    </source>
</evidence>
<evidence type="ECO:0000313" key="9">
    <source>
        <dbReference type="Proteomes" id="UP001149090"/>
    </source>
</evidence>
<evidence type="ECO:0000256" key="6">
    <source>
        <dbReference type="PIRNR" id="PIRNR015588"/>
    </source>
</evidence>
<dbReference type="InterPro" id="IPR022775">
    <property type="entry name" value="AP_mu_sigma_su"/>
</dbReference>
<dbReference type="PANTHER" id="PTHR11753">
    <property type="entry name" value="ADAPTOR COMPLEXES SMALL SUBUNIT FAMILY"/>
    <property type="match status" value="1"/>
</dbReference>
<dbReference type="EMBL" id="JAPDFW010000078">
    <property type="protein sequence ID" value="KAJ5072965.1"/>
    <property type="molecule type" value="Genomic_DNA"/>
</dbReference>
<dbReference type="OMA" id="DLIFNWQ"/>
<evidence type="ECO:0000256" key="1">
    <source>
        <dbReference type="ARBA" id="ARBA00004308"/>
    </source>
</evidence>
<dbReference type="GO" id="GO:0012505">
    <property type="term" value="C:endomembrane system"/>
    <property type="evidence" value="ECO:0007669"/>
    <property type="project" value="UniProtKB-SubCell"/>
</dbReference>
<sequence length="171" mass="19855">MIKAVIVVNNHGKPRFIKFYDEIPEEKRIKLVKEVFQKITQRGDVLCNFLDGTHVSTEIADWSSDIKFVYRHFATLYFIFVIDSSESELGTLDLIQVFVEALDQAFENICELDIIFHPDRVLYILDQMIMGGLVFETDIKQIVFISEECDRLADEAKIKGQGRDKDPSFRK</sequence>
<dbReference type="AlphaFoldDB" id="A0A9Q0LKS5"/>
<comment type="similarity">
    <text evidence="2 6">Belongs to the adaptor complexes small subunit family.</text>
</comment>
<organism evidence="8 9">
    <name type="scientific">Anaeramoeba ignava</name>
    <name type="common">Anaerobic marine amoeba</name>
    <dbReference type="NCBI Taxonomy" id="1746090"/>
    <lineage>
        <taxon>Eukaryota</taxon>
        <taxon>Metamonada</taxon>
        <taxon>Anaeramoebidae</taxon>
        <taxon>Anaeramoeba</taxon>
    </lineage>
</organism>
<evidence type="ECO:0000259" key="7">
    <source>
        <dbReference type="Pfam" id="PF01217"/>
    </source>
</evidence>
<dbReference type="InterPro" id="IPR011012">
    <property type="entry name" value="Longin-like_dom_sf"/>
</dbReference>
<accession>A0A9Q0LKS5</accession>
<evidence type="ECO:0000256" key="3">
    <source>
        <dbReference type="ARBA" id="ARBA00022448"/>
    </source>
</evidence>
<comment type="subcellular location">
    <subcellularLocation>
        <location evidence="1">Endomembrane system</location>
    </subcellularLocation>
</comment>
<evidence type="ECO:0000256" key="2">
    <source>
        <dbReference type="ARBA" id="ARBA00006972"/>
    </source>
</evidence>
<proteinExistence type="inferred from homology"/>